<evidence type="ECO:0000256" key="5">
    <source>
        <dbReference type="ARBA" id="ARBA00035013"/>
    </source>
</evidence>
<dbReference type="EMBL" id="CP133548">
    <property type="protein sequence ID" value="WMS89050.1"/>
    <property type="molecule type" value="Genomic_DNA"/>
</dbReference>
<name>A0AA51X9D0_9GAMM</name>
<evidence type="ECO:0000256" key="4">
    <source>
        <dbReference type="ARBA" id="ARBA00023004"/>
    </source>
</evidence>
<dbReference type="RefSeq" id="WP_309204291.1">
    <property type="nucleotide sequence ID" value="NZ_CP133548.1"/>
</dbReference>
<evidence type="ECO:0000313" key="9">
    <source>
        <dbReference type="Proteomes" id="UP001239782"/>
    </source>
</evidence>
<evidence type="ECO:0000256" key="2">
    <source>
        <dbReference type="ARBA" id="ARBA00022964"/>
    </source>
</evidence>
<evidence type="ECO:0000256" key="7">
    <source>
        <dbReference type="ARBA" id="ARBA00035045"/>
    </source>
</evidence>
<dbReference type="Gene3D" id="3.10.180.50">
    <property type="match status" value="1"/>
</dbReference>
<evidence type="ECO:0000256" key="1">
    <source>
        <dbReference type="ARBA" id="ARBA00001954"/>
    </source>
</evidence>
<comment type="cofactor">
    <cofactor evidence="1">
        <name>Fe(2+)</name>
        <dbReference type="ChEBI" id="CHEBI:29033"/>
    </cofactor>
</comment>
<keyword evidence="2" id="KW-0223">Dioxygenase</keyword>
<keyword evidence="3" id="KW-0560">Oxidoreductase</keyword>
<dbReference type="AlphaFoldDB" id="A0AA51X9D0"/>
<dbReference type="EC" id="1.13.11.93" evidence="6"/>
<gene>
    <name evidence="8" type="ORF">Q9312_09070</name>
</gene>
<dbReference type="CDD" id="cd16350">
    <property type="entry name" value="VOC_like"/>
    <property type="match status" value="1"/>
</dbReference>
<organism evidence="8 9">
    <name type="scientific">Pleionea litopenaei</name>
    <dbReference type="NCBI Taxonomy" id="3070815"/>
    <lineage>
        <taxon>Bacteria</taxon>
        <taxon>Pseudomonadati</taxon>
        <taxon>Pseudomonadota</taxon>
        <taxon>Gammaproteobacteria</taxon>
        <taxon>Oceanospirillales</taxon>
        <taxon>Pleioneaceae</taxon>
        <taxon>Pleionea</taxon>
    </lineage>
</organism>
<dbReference type="KEGG" id="plei:Q9312_09070"/>
<evidence type="ECO:0000256" key="6">
    <source>
        <dbReference type="ARBA" id="ARBA00035023"/>
    </source>
</evidence>
<evidence type="ECO:0000256" key="3">
    <source>
        <dbReference type="ARBA" id="ARBA00023002"/>
    </source>
</evidence>
<evidence type="ECO:0000313" key="8">
    <source>
        <dbReference type="EMBL" id="WMS89050.1"/>
    </source>
</evidence>
<dbReference type="GO" id="GO:0051213">
    <property type="term" value="F:dioxygenase activity"/>
    <property type="evidence" value="ECO:0007669"/>
    <property type="project" value="UniProtKB-KW"/>
</dbReference>
<keyword evidence="4" id="KW-0408">Iron</keyword>
<protein>
    <recommendedName>
        <fullName evidence="6">2-oxoadipate dioxygenase/decarboxylase</fullName>
        <ecNumber evidence="6">1.13.11.93</ecNumber>
    </recommendedName>
    <alternativeName>
        <fullName evidence="7">2-hydroxyglutarate synthase</fullName>
    </alternativeName>
</protein>
<keyword evidence="9" id="KW-1185">Reference proteome</keyword>
<comment type="similarity">
    <text evidence="5">Belongs to the 2-oxoadipate dioxygenase/decarboxylase family.</text>
</comment>
<dbReference type="SMART" id="SM01150">
    <property type="entry name" value="DUF1338"/>
    <property type="match status" value="1"/>
</dbReference>
<dbReference type="Proteomes" id="UP001239782">
    <property type="component" value="Chromosome"/>
</dbReference>
<sequence>MHKLLQDLWDDYLTLTPDAKRIHDLFAKNGETIVNDHIALRTFNKGALSLEAIKDYLAQFNYEAVDEYHFEEKKLRAYHFEIKSDLDAPKIFVSELLLEQMPKEVIDICEDLIAEADKVIAKDGISLPMLPWRTISSNEYETLLKHSEYAAWLATFGLRANHFTVSVNHLTHLSTLEDVNQFVKSHDFSLNQSGGEVKGSEEVSLKQSSTMANFVNWKFSDQPLKIRSCFYEFAERFNIPGTNQQYRGFVAASADKIFESTNVAA</sequence>
<proteinExistence type="inferred from homology"/>
<accession>A0AA51X9D0</accession>
<dbReference type="PANTHER" id="PTHR31136">
    <property type="entry name" value="DUF1338 DOMAIN-CONTAINING PROTEIN"/>
    <property type="match status" value="1"/>
</dbReference>
<dbReference type="Pfam" id="PF07063">
    <property type="entry name" value="HGLS"/>
    <property type="match status" value="1"/>
</dbReference>
<dbReference type="PANTHER" id="PTHR31136:SF5">
    <property type="entry name" value="2-OXOADIPATE DIOXYGENASE_DECARBOXYLASE, CHLOROPLASTIC"/>
    <property type="match status" value="1"/>
</dbReference>
<reference evidence="8 9" key="1">
    <citation type="submission" date="2023-08" db="EMBL/GenBank/DDBJ databases">
        <title>Pleionea litopenaei sp. nov., isolated from stomach of juvenile Litopenaeus vannamei.</title>
        <authorList>
            <person name="Rho A.M."/>
            <person name="Hwang C.Y."/>
        </authorList>
    </citation>
    <scope>NUCLEOTIDE SEQUENCE [LARGE SCALE GENOMIC DNA]</scope>
    <source>
        <strain evidence="8 9">HL-JVS1</strain>
    </source>
</reference>
<dbReference type="InterPro" id="IPR009770">
    <property type="entry name" value="HGLS"/>
</dbReference>